<proteinExistence type="predicted"/>
<evidence type="ECO:0000256" key="2">
    <source>
        <dbReference type="ARBA" id="ARBA00022692"/>
    </source>
</evidence>
<dbReference type="Gene3D" id="1.20.1250.20">
    <property type="entry name" value="MFS general substrate transporter like domains"/>
    <property type="match status" value="1"/>
</dbReference>
<dbReference type="InterPro" id="IPR051617">
    <property type="entry name" value="UNC-93-like_regulator"/>
</dbReference>
<organism evidence="6 7">
    <name type="scientific">Exophiala mesophila</name>
    <name type="common">Black yeast-like fungus</name>
    <dbReference type="NCBI Taxonomy" id="212818"/>
    <lineage>
        <taxon>Eukaryota</taxon>
        <taxon>Fungi</taxon>
        <taxon>Dikarya</taxon>
        <taxon>Ascomycota</taxon>
        <taxon>Pezizomycotina</taxon>
        <taxon>Eurotiomycetes</taxon>
        <taxon>Chaetothyriomycetidae</taxon>
        <taxon>Chaetothyriales</taxon>
        <taxon>Herpotrichiellaceae</taxon>
        <taxon>Exophiala</taxon>
    </lineage>
</organism>
<dbReference type="OrthoDB" id="196103at2759"/>
<dbReference type="PANTHER" id="PTHR23294:SF59">
    <property type="entry name" value="UNC93-LIKE PROTEIN C922.05C"/>
    <property type="match status" value="1"/>
</dbReference>
<sequence length="510" mass="55260">MGFNKSTPFIQNAITALVLGLVVGPAGSITIMGAGGGPSNATLSINVSNSVLYGVYCISGFLTGSVVTTLGPKWTFVVAIPSWSLTLGSYWYFARTGNIWFPVFASFLCGIGAALFWTAAGYIGFSYPEEKDKGRYIAIQWGTLSVFSTIFTLIGFAINFHSDVQQVPVSIYILFICLQCAGMVVAYLGLVHPSTVRRPDGTALAKYPATKIWTELKAQGKLFVDWRIMAMFIPTFSSEVPVIIISTINSLYFNIRTRSLNAVLFLIMQAVGAVVFTLILDSERIGNRRTRGMVAIVTMGTIISAGWIGLCLWLVQHPLDFTNLPNWDWTDSEYAGLCVINLVLGMNMVIVSIRLNPRIPFHPPFFFGPDPRQAVTDCPNLASQYQLVCQWVIAALTNDPQALARYAGLAKGGLAGGLASAFGTEAAGLAQTSVLAYCFSLQFAGLFCMMLVCWKCVSPTNYLSEDTVIVPLSFEKAHPHGESSELEIEAISVNSQKAANSAVARPMSNT</sequence>
<keyword evidence="4 5" id="KW-0472">Membrane</keyword>
<feature type="transmembrane region" description="Helical" evidence="5">
    <location>
        <begin position="292"/>
        <end position="314"/>
    </location>
</feature>
<feature type="transmembrane region" description="Helical" evidence="5">
    <location>
        <begin position="170"/>
        <end position="190"/>
    </location>
</feature>
<evidence type="ECO:0008006" key="8">
    <source>
        <dbReference type="Google" id="ProtNLM"/>
    </source>
</evidence>
<dbReference type="InterPro" id="IPR036259">
    <property type="entry name" value="MFS_trans_sf"/>
</dbReference>
<dbReference type="VEuPathDB" id="FungiDB:PV10_00357"/>
<protein>
    <recommendedName>
        <fullName evidence="8">MFS general substrate transporter</fullName>
    </recommendedName>
</protein>
<evidence type="ECO:0000256" key="4">
    <source>
        <dbReference type="ARBA" id="ARBA00023136"/>
    </source>
</evidence>
<feature type="transmembrane region" description="Helical" evidence="5">
    <location>
        <begin position="226"/>
        <end position="248"/>
    </location>
</feature>
<dbReference type="AlphaFoldDB" id="A0A438N5X2"/>
<dbReference type="SUPFAM" id="SSF103473">
    <property type="entry name" value="MFS general substrate transporter"/>
    <property type="match status" value="1"/>
</dbReference>
<feature type="transmembrane region" description="Helical" evidence="5">
    <location>
        <begin position="51"/>
        <end position="67"/>
    </location>
</feature>
<dbReference type="PANTHER" id="PTHR23294">
    <property type="entry name" value="ET TRANSLATION PRODUCT-RELATED"/>
    <property type="match status" value="1"/>
</dbReference>
<feature type="transmembrane region" description="Helical" evidence="5">
    <location>
        <begin position="74"/>
        <end position="93"/>
    </location>
</feature>
<dbReference type="GO" id="GO:0016020">
    <property type="term" value="C:membrane"/>
    <property type="evidence" value="ECO:0007669"/>
    <property type="project" value="UniProtKB-SubCell"/>
</dbReference>
<dbReference type="Proteomes" id="UP000288859">
    <property type="component" value="Unassembled WGS sequence"/>
</dbReference>
<keyword evidence="2 5" id="KW-0812">Transmembrane</keyword>
<dbReference type="Pfam" id="PF07690">
    <property type="entry name" value="MFS_1"/>
    <property type="match status" value="1"/>
</dbReference>
<accession>A0A438N5X2</accession>
<evidence type="ECO:0000256" key="5">
    <source>
        <dbReference type="SAM" id="Phobius"/>
    </source>
</evidence>
<dbReference type="GO" id="GO:0022857">
    <property type="term" value="F:transmembrane transporter activity"/>
    <property type="evidence" value="ECO:0007669"/>
    <property type="project" value="InterPro"/>
</dbReference>
<name>A0A438N5X2_EXOME</name>
<evidence type="ECO:0000256" key="1">
    <source>
        <dbReference type="ARBA" id="ARBA00004141"/>
    </source>
</evidence>
<dbReference type="EMBL" id="NAJM01000019">
    <property type="protein sequence ID" value="RVX71055.1"/>
    <property type="molecule type" value="Genomic_DNA"/>
</dbReference>
<gene>
    <name evidence="6" type="ORF">B0A52_03420</name>
</gene>
<feature type="transmembrane region" description="Helical" evidence="5">
    <location>
        <begin position="137"/>
        <end position="158"/>
    </location>
</feature>
<reference evidence="6 7" key="1">
    <citation type="submission" date="2017-03" db="EMBL/GenBank/DDBJ databases">
        <title>Genomes of endolithic fungi from Antarctica.</title>
        <authorList>
            <person name="Coleine C."/>
            <person name="Masonjones S."/>
            <person name="Stajich J.E."/>
        </authorList>
    </citation>
    <scope>NUCLEOTIDE SEQUENCE [LARGE SCALE GENOMIC DNA]</scope>
    <source>
        <strain evidence="6 7">CCFEE 6314</strain>
    </source>
</reference>
<feature type="transmembrane region" description="Helical" evidence="5">
    <location>
        <begin position="334"/>
        <end position="353"/>
    </location>
</feature>
<feature type="transmembrane region" description="Helical" evidence="5">
    <location>
        <begin position="260"/>
        <end position="280"/>
    </location>
</feature>
<comment type="subcellular location">
    <subcellularLocation>
        <location evidence="1">Membrane</location>
        <topology evidence="1">Multi-pass membrane protein</topology>
    </subcellularLocation>
</comment>
<evidence type="ECO:0000313" key="7">
    <source>
        <dbReference type="Proteomes" id="UP000288859"/>
    </source>
</evidence>
<comment type="caution">
    <text evidence="6">The sequence shown here is derived from an EMBL/GenBank/DDBJ whole genome shotgun (WGS) entry which is preliminary data.</text>
</comment>
<keyword evidence="3 5" id="KW-1133">Transmembrane helix</keyword>
<evidence type="ECO:0000256" key="3">
    <source>
        <dbReference type="ARBA" id="ARBA00022989"/>
    </source>
</evidence>
<evidence type="ECO:0000313" key="6">
    <source>
        <dbReference type="EMBL" id="RVX71055.1"/>
    </source>
</evidence>
<feature type="transmembrane region" description="Helical" evidence="5">
    <location>
        <begin position="99"/>
        <end position="125"/>
    </location>
</feature>
<dbReference type="InterPro" id="IPR011701">
    <property type="entry name" value="MFS"/>
</dbReference>